<dbReference type="InterPro" id="IPR044821">
    <property type="entry name" value="At1g28695/At4g15970-like"/>
</dbReference>
<protein>
    <submittedName>
        <fullName evidence="1">Uncharacterized protein</fullName>
    </submittedName>
</protein>
<sequence length="74" mass="8218">MAKDVGALQRVLLEASTEEKTVILTTLYQAWAEPNSTFDLFLEGHGYTVAARPIPSSVLGSRFPGHLRPLQRKH</sequence>
<name>A0A3P6CHG7_BRAOL</name>
<dbReference type="AlphaFoldDB" id="A0A3P6CHG7"/>
<dbReference type="PANTHER" id="PTHR46038:SF13">
    <property type="entry name" value="GLYCOSYLTRANSFERASE"/>
    <property type="match status" value="1"/>
</dbReference>
<evidence type="ECO:0000313" key="1">
    <source>
        <dbReference type="EMBL" id="VDD14926.1"/>
    </source>
</evidence>
<dbReference type="PANTHER" id="PTHR46038">
    <property type="entry name" value="EXPRESSED PROTEIN-RELATED"/>
    <property type="match status" value="1"/>
</dbReference>
<dbReference type="EMBL" id="LR031873">
    <property type="protein sequence ID" value="VDD14926.1"/>
    <property type="molecule type" value="Genomic_DNA"/>
</dbReference>
<reference evidence="1" key="1">
    <citation type="submission" date="2018-11" db="EMBL/GenBank/DDBJ databases">
        <authorList>
            <consortium name="Genoscope - CEA"/>
            <person name="William W."/>
        </authorList>
    </citation>
    <scope>NUCLEOTIDE SEQUENCE</scope>
</reference>
<proteinExistence type="predicted"/>
<accession>A0A3P6CHG7</accession>
<organism evidence="1">
    <name type="scientific">Brassica oleracea</name>
    <name type="common">Wild cabbage</name>
    <dbReference type="NCBI Taxonomy" id="3712"/>
    <lineage>
        <taxon>Eukaryota</taxon>
        <taxon>Viridiplantae</taxon>
        <taxon>Streptophyta</taxon>
        <taxon>Embryophyta</taxon>
        <taxon>Tracheophyta</taxon>
        <taxon>Spermatophyta</taxon>
        <taxon>Magnoliopsida</taxon>
        <taxon>eudicotyledons</taxon>
        <taxon>Gunneridae</taxon>
        <taxon>Pentapetalae</taxon>
        <taxon>rosids</taxon>
        <taxon>malvids</taxon>
        <taxon>Brassicales</taxon>
        <taxon>Brassicaceae</taxon>
        <taxon>Brassiceae</taxon>
        <taxon>Brassica</taxon>
    </lineage>
</organism>
<gene>
    <name evidence="1" type="ORF">BOLC4T27894H</name>
</gene>